<name>A0A9N8HQ58_9STRA</name>
<dbReference type="Proteomes" id="UP001153069">
    <property type="component" value="Unassembled WGS sequence"/>
</dbReference>
<dbReference type="PANTHER" id="PTHR43372:SF4">
    <property type="entry name" value="FATTY-ACID AMIDE HYDROLASE 2"/>
    <property type="match status" value="1"/>
</dbReference>
<proteinExistence type="predicted"/>
<dbReference type="InterPro" id="IPR023631">
    <property type="entry name" value="Amidase_dom"/>
</dbReference>
<accession>A0A9N8HQ58</accession>
<dbReference type="PANTHER" id="PTHR43372">
    <property type="entry name" value="FATTY-ACID AMIDE HYDROLASE"/>
    <property type="match status" value="1"/>
</dbReference>
<reference evidence="2" key="1">
    <citation type="submission" date="2020-06" db="EMBL/GenBank/DDBJ databases">
        <authorList>
            <consortium name="Plant Systems Biology data submission"/>
        </authorList>
    </citation>
    <scope>NUCLEOTIDE SEQUENCE</scope>
    <source>
        <strain evidence="2">D6</strain>
    </source>
</reference>
<feature type="domain" description="Amidase" evidence="1">
    <location>
        <begin position="33"/>
        <end position="491"/>
    </location>
</feature>
<evidence type="ECO:0000313" key="2">
    <source>
        <dbReference type="EMBL" id="CAB9523328.1"/>
    </source>
</evidence>
<dbReference type="OrthoDB" id="43145at2759"/>
<evidence type="ECO:0000259" key="1">
    <source>
        <dbReference type="Pfam" id="PF01425"/>
    </source>
</evidence>
<dbReference type="InterPro" id="IPR052739">
    <property type="entry name" value="FAAH2"/>
</dbReference>
<protein>
    <submittedName>
        <fullName evidence="2">Glutamyl-tRNA(Gln) amidotransferase subunit A</fullName>
    </submittedName>
</protein>
<dbReference type="GO" id="GO:0012505">
    <property type="term" value="C:endomembrane system"/>
    <property type="evidence" value="ECO:0007669"/>
    <property type="project" value="TreeGrafter"/>
</dbReference>
<evidence type="ECO:0000313" key="3">
    <source>
        <dbReference type="Proteomes" id="UP001153069"/>
    </source>
</evidence>
<comment type="caution">
    <text evidence="2">The sequence shown here is derived from an EMBL/GenBank/DDBJ whole genome shotgun (WGS) entry which is preliminary data.</text>
</comment>
<dbReference type="Pfam" id="PF01425">
    <property type="entry name" value="Amidase"/>
    <property type="match status" value="1"/>
</dbReference>
<gene>
    <name evidence="2" type="ORF">SEMRO_1404_G269750.1</name>
</gene>
<dbReference type="EMBL" id="CAICTM010001402">
    <property type="protein sequence ID" value="CAB9523328.1"/>
    <property type="molecule type" value="Genomic_DNA"/>
</dbReference>
<keyword evidence="3" id="KW-1185">Reference proteome</keyword>
<organism evidence="2 3">
    <name type="scientific">Seminavis robusta</name>
    <dbReference type="NCBI Taxonomy" id="568900"/>
    <lineage>
        <taxon>Eukaryota</taxon>
        <taxon>Sar</taxon>
        <taxon>Stramenopiles</taxon>
        <taxon>Ochrophyta</taxon>
        <taxon>Bacillariophyta</taxon>
        <taxon>Bacillariophyceae</taxon>
        <taxon>Bacillariophycidae</taxon>
        <taxon>Naviculales</taxon>
        <taxon>Naviculaceae</taxon>
        <taxon>Seminavis</taxon>
    </lineage>
</organism>
<dbReference type="InterPro" id="IPR036928">
    <property type="entry name" value="AS_sf"/>
</dbReference>
<dbReference type="SUPFAM" id="SSF75304">
    <property type="entry name" value="Amidase signature (AS) enzymes"/>
    <property type="match status" value="1"/>
</dbReference>
<dbReference type="Gene3D" id="3.90.1300.10">
    <property type="entry name" value="Amidase signature (AS) domain"/>
    <property type="match status" value="1"/>
</dbReference>
<dbReference type="AlphaFoldDB" id="A0A9N8HQ58"/>
<sequence length="515" mass="56229">MTQDNNDDSTIHVYSSALEMAAAIRTGTITSRELVEQHIARIERLDHWKINAVVLRDFDTARAQADKADEMVRNGESLLLGPFHGVPLTLKESIFTPNFKTTMGDPKFWVPPGAHSETARLMMEDGGAILMGKTNLCKNALDWESNNPIYGATSNPFDTTKSPGGSSGGAAAALAAGFTPLEVGTDLGGSVRIPAAMNGVVGHCATRGIVPAPNPVFNWPCCGGFATRQIGKMLDELLWMARAGPLARTVPDVQAMLQVLGGDRAASLPQPTLLQGLKGARVGIWRSHSVCPPGKEVSNALDLAVAALKAAGANVEELQPPMDPMETYLVYLRFLGPITGAFMTEEQKTNVQKGCPQDSYPKEMKSPYWEFDVSAIQGVPKGNMEAYHKAMDIWDKFLKDHYDAVLCPVFSREAWPKESPPYAVLPDHKTGARKFTVDDDEDRYYGDNLFWAHLSVLCGFPATSFPVCRTKEDGLPVGLQAFGCRESDFVVLDVVQKLTQQLQMDQFEPPHDFSL</sequence>